<accession>A0A6P4DFR1</accession>
<keyword evidence="2" id="KW-1185">Reference proteome</keyword>
<organism evidence="2 3">
    <name type="scientific">Arachis duranensis</name>
    <name type="common">Wild peanut</name>
    <dbReference type="NCBI Taxonomy" id="130453"/>
    <lineage>
        <taxon>Eukaryota</taxon>
        <taxon>Viridiplantae</taxon>
        <taxon>Streptophyta</taxon>
        <taxon>Embryophyta</taxon>
        <taxon>Tracheophyta</taxon>
        <taxon>Spermatophyta</taxon>
        <taxon>Magnoliopsida</taxon>
        <taxon>eudicotyledons</taxon>
        <taxon>Gunneridae</taxon>
        <taxon>Pentapetalae</taxon>
        <taxon>rosids</taxon>
        <taxon>fabids</taxon>
        <taxon>Fabales</taxon>
        <taxon>Fabaceae</taxon>
        <taxon>Papilionoideae</taxon>
        <taxon>50 kb inversion clade</taxon>
        <taxon>dalbergioids sensu lato</taxon>
        <taxon>Dalbergieae</taxon>
        <taxon>Pterocarpus clade</taxon>
        <taxon>Arachis</taxon>
    </lineage>
</organism>
<reference evidence="3" key="2">
    <citation type="submission" date="2025-08" db="UniProtKB">
        <authorList>
            <consortium name="RefSeq"/>
        </authorList>
    </citation>
    <scope>IDENTIFICATION</scope>
    <source>
        <tissue evidence="3">Whole plant</tissue>
    </source>
</reference>
<feature type="region of interest" description="Disordered" evidence="1">
    <location>
        <begin position="158"/>
        <end position="196"/>
    </location>
</feature>
<dbReference type="AlphaFoldDB" id="A0A6P4DFR1"/>
<proteinExistence type="predicted"/>
<reference evidence="2" key="1">
    <citation type="journal article" date="2016" name="Nat. Genet.">
        <title>The genome sequences of Arachis duranensis and Arachis ipaensis, the diploid ancestors of cultivated peanut.</title>
        <authorList>
            <person name="Bertioli D.J."/>
            <person name="Cannon S.B."/>
            <person name="Froenicke L."/>
            <person name="Huang G."/>
            <person name="Farmer A.D."/>
            <person name="Cannon E.K."/>
            <person name="Liu X."/>
            <person name="Gao D."/>
            <person name="Clevenger J."/>
            <person name="Dash S."/>
            <person name="Ren L."/>
            <person name="Moretzsohn M.C."/>
            <person name="Shirasawa K."/>
            <person name="Huang W."/>
            <person name="Vidigal B."/>
            <person name="Abernathy B."/>
            <person name="Chu Y."/>
            <person name="Niederhuth C.E."/>
            <person name="Umale P."/>
            <person name="Araujo A.C."/>
            <person name="Kozik A."/>
            <person name="Kim K.D."/>
            <person name="Burow M.D."/>
            <person name="Varshney R.K."/>
            <person name="Wang X."/>
            <person name="Zhang X."/>
            <person name="Barkley N."/>
            <person name="Guimaraes P.M."/>
            <person name="Isobe S."/>
            <person name="Guo B."/>
            <person name="Liao B."/>
            <person name="Stalker H.T."/>
            <person name="Schmitz R.J."/>
            <person name="Scheffler B.E."/>
            <person name="Leal-Bertioli S.C."/>
            <person name="Xun X."/>
            <person name="Jackson S.A."/>
            <person name="Michelmore R."/>
            <person name="Ozias-Akins P."/>
        </authorList>
    </citation>
    <scope>NUCLEOTIDE SEQUENCE [LARGE SCALE GENOMIC DNA]</scope>
    <source>
        <strain evidence="2">cv. V14167</strain>
    </source>
</reference>
<gene>
    <name evidence="3" type="primary">LOC107490110</name>
</gene>
<dbReference type="Proteomes" id="UP000515211">
    <property type="component" value="Chromosome 1"/>
</dbReference>
<dbReference type="KEGG" id="adu:107490110"/>
<evidence type="ECO:0000256" key="1">
    <source>
        <dbReference type="SAM" id="MobiDB-lite"/>
    </source>
</evidence>
<evidence type="ECO:0000313" key="3">
    <source>
        <dbReference type="RefSeq" id="XP_015966365.1"/>
    </source>
</evidence>
<feature type="compositionally biased region" description="Basic and acidic residues" evidence="1">
    <location>
        <begin position="184"/>
        <end position="196"/>
    </location>
</feature>
<dbReference type="RefSeq" id="XP_015966365.1">
    <property type="nucleotide sequence ID" value="XM_016110879.1"/>
</dbReference>
<name>A0A6P4DFR1_ARADU</name>
<protein>
    <submittedName>
        <fullName evidence="3">Uncharacterized protein LOC107490110</fullName>
    </submittedName>
</protein>
<sequence length="311" mass="35715">MGLEHQFWEEQPPPYYNEPYPSQYAYPNLGYGGFHYDYTPPPPYTYDPYPQHNPQSPYFQTPYQYHHPPPYTPPQDAYQHELPSTYTTFFPTNEPFLSHQCETFPPLTQDHQDLQVLLQEQEGSQRTQRRIMATIDEAVNRLILLRSSDQGIPLEECEGSTKACSEEKSVEPQGEEEGLELEVQQEKDSEVCEPEERRGELREVDQYEDSIINDFLSSLINPLDYPNEHLPIELEKDMEVDFSQPPCCDVSDGEEEEEVGKEGVDNQKHIEWVAISPISFIGPHQYAILESGYQLKVPLGLVHGGGRSSGC</sequence>
<evidence type="ECO:0000313" key="2">
    <source>
        <dbReference type="Proteomes" id="UP000515211"/>
    </source>
</evidence>
<dbReference type="GeneID" id="107490110"/>